<dbReference type="OrthoDB" id="6252411at2759"/>
<gene>
    <name evidence="1" type="ORF">EWB00_003692</name>
</gene>
<feature type="non-terminal residue" evidence="1">
    <location>
        <position position="1"/>
    </location>
</feature>
<accession>A0A4Z2D7U1</accession>
<comment type="caution">
    <text evidence="1">The sequence shown here is derived from an EMBL/GenBank/DDBJ whole genome shotgun (WGS) entry which is preliminary data.</text>
</comment>
<proteinExistence type="predicted"/>
<evidence type="ECO:0000313" key="2">
    <source>
        <dbReference type="Proteomes" id="UP000311919"/>
    </source>
</evidence>
<sequence length="342" mass="39684">IVLDTPIYLAEFLANSKSLIKMESISEKDRFPHLYIFLPSNVHELVLINDFKCLCTEESYVHESGQEVVLSPSIDPYMDDNWMVISSITDPTYKNARCSYYYSRRPNLSMKLYFNDLTLLGCYLTRYFYDELQMKKEYEKKSKPSILEYLPKCGVTVDLYCPEEMSIDQLLEIFERRGFKSLISHVQTLDHIVNFYYDHLMPKSIREEWTSQLSQSTCCITTTTTTISCSSSSYSGSRNNHLSNENINQRKRNIDNLDNLVITYDVKRFTPSLDASNRNVNCSIQINNTKEIINQSVVNKVSNENIIQNTSLNHSHSNDNTIQPIKKRSKIDRNFSILANNV</sequence>
<name>A0A4Z2D7U1_SCHJA</name>
<protein>
    <submittedName>
        <fullName evidence="1">Uncharacterized protein</fullName>
    </submittedName>
</protein>
<evidence type="ECO:0000313" key="1">
    <source>
        <dbReference type="EMBL" id="TNN12489.1"/>
    </source>
</evidence>
<organism evidence="1 2">
    <name type="scientific">Schistosoma japonicum</name>
    <name type="common">Blood fluke</name>
    <dbReference type="NCBI Taxonomy" id="6182"/>
    <lineage>
        <taxon>Eukaryota</taxon>
        <taxon>Metazoa</taxon>
        <taxon>Spiralia</taxon>
        <taxon>Lophotrochozoa</taxon>
        <taxon>Platyhelminthes</taxon>
        <taxon>Trematoda</taxon>
        <taxon>Digenea</taxon>
        <taxon>Strigeidida</taxon>
        <taxon>Schistosomatoidea</taxon>
        <taxon>Schistosomatidae</taxon>
        <taxon>Schistosoma</taxon>
    </lineage>
</organism>
<dbReference type="Proteomes" id="UP000311919">
    <property type="component" value="Unassembled WGS sequence"/>
</dbReference>
<dbReference type="AlphaFoldDB" id="A0A4Z2D7U1"/>
<keyword evidence="2" id="KW-1185">Reference proteome</keyword>
<dbReference type="EMBL" id="SKCS01000223">
    <property type="protein sequence ID" value="TNN12489.1"/>
    <property type="molecule type" value="Genomic_DNA"/>
</dbReference>
<reference evidence="1 2" key="1">
    <citation type="submission" date="2019-03" db="EMBL/GenBank/DDBJ databases">
        <title>An improved genome assembly of the fluke Schistosoma japonicum.</title>
        <authorList>
            <person name="Hu W."/>
            <person name="Luo F."/>
            <person name="Yin M."/>
            <person name="Mo X."/>
            <person name="Sun C."/>
            <person name="Wu Q."/>
            <person name="Zhu B."/>
            <person name="Xiang M."/>
            <person name="Wang J."/>
            <person name="Wang Y."/>
            <person name="Zhang T."/>
            <person name="Xu B."/>
            <person name="Zheng H."/>
            <person name="Feng Z."/>
        </authorList>
    </citation>
    <scope>NUCLEOTIDE SEQUENCE [LARGE SCALE GENOMIC DNA]</scope>
    <source>
        <strain evidence="1">HuSjv2</strain>
        <tissue evidence="1">Worms</tissue>
    </source>
</reference>